<dbReference type="GO" id="GO:0071277">
    <property type="term" value="P:cellular response to calcium ion"/>
    <property type="evidence" value="ECO:0007669"/>
    <property type="project" value="TreeGrafter"/>
</dbReference>
<dbReference type="InterPro" id="IPR035892">
    <property type="entry name" value="C2_domain_sf"/>
</dbReference>
<dbReference type="GO" id="GO:0005886">
    <property type="term" value="C:plasma membrane"/>
    <property type="evidence" value="ECO:0007669"/>
    <property type="project" value="TreeGrafter"/>
</dbReference>
<dbReference type="PANTHER" id="PTHR10857">
    <property type="entry name" value="COPINE"/>
    <property type="match status" value="1"/>
</dbReference>
<dbReference type="InterPro" id="IPR045052">
    <property type="entry name" value="Copine"/>
</dbReference>
<dbReference type="PROSITE" id="PS50004">
    <property type="entry name" value="C2"/>
    <property type="match status" value="1"/>
</dbReference>
<sequence>VIKNTLDPVWKPFSTPLVSLCNGDVEKTVKILCYDYDNDGGHDFIGESQTTVAKMSEANSSTEVRIFPIVSLAMH</sequence>
<dbReference type="STRING" id="75743.A0A401QBF6"/>
<dbReference type="GO" id="GO:0005544">
    <property type="term" value="F:calcium-dependent phospholipid binding"/>
    <property type="evidence" value="ECO:0007669"/>
    <property type="project" value="InterPro"/>
</dbReference>
<comment type="caution">
    <text evidence="2">The sequence shown here is derived from an EMBL/GenBank/DDBJ whole genome shotgun (WGS) entry which is preliminary data.</text>
</comment>
<dbReference type="OrthoDB" id="5855668at2759"/>
<reference evidence="2 3" key="1">
    <citation type="journal article" date="2018" name="Nat. Ecol. Evol.">
        <title>Shark genomes provide insights into elasmobranch evolution and the origin of vertebrates.</title>
        <authorList>
            <person name="Hara Y"/>
            <person name="Yamaguchi K"/>
            <person name="Onimaru K"/>
            <person name="Kadota M"/>
            <person name="Koyanagi M"/>
            <person name="Keeley SD"/>
            <person name="Tatsumi K"/>
            <person name="Tanaka K"/>
            <person name="Motone F"/>
            <person name="Kageyama Y"/>
            <person name="Nozu R"/>
            <person name="Adachi N"/>
            <person name="Nishimura O"/>
            <person name="Nakagawa R"/>
            <person name="Tanegashima C"/>
            <person name="Kiyatake I"/>
            <person name="Matsumoto R"/>
            <person name="Murakumo K"/>
            <person name="Nishida K"/>
            <person name="Terakita A"/>
            <person name="Kuratani S"/>
            <person name="Sato K"/>
            <person name="Hyodo S Kuraku.S."/>
        </authorList>
    </citation>
    <scope>NUCLEOTIDE SEQUENCE [LARGE SCALE GENOMIC DNA]</scope>
</reference>
<dbReference type="AlphaFoldDB" id="A0A401QBF6"/>
<accession>A0A401QBF6</accession>
<organism evidence="2 3">
    <name type="scientific">Scyliorhinus torazame</name>
    <name type="common">Cloudy catshark</name>
    <name type="synonym">Catulus torazame</name>
    <dbReference type="NCBI Taxonomy" id="75743"/>
    <lineage>
        <taxon>Eukaryota</taxon>
        <taxon>Metazoa</taxon>
        <taxon>Chordata</taxon>
        <taxon>Craniata</taxon>
        <taxon>Vertebrata</taxon>
        <taxon>Chondrichthyes</taxon>
        <taxon>Elasmobranchii</taxon>
        <taxon>Galeomorphii</taxon>
        <taxon>Galeoidea</taxon>
        <taxon>Carcharhiniformes</taxon>
        <taxon>Scyliorhinidae</taxon>
        <taxon>Scyliorhinus</taxon>
    </lineage>
</organism>
<dbReference type="PANTHER" id="PTHR10857:SF3">
    <property type="entry name" value="COPINE-2"/>
    <property type="match status" value="1"/>
</dbReference>
<dbReference type="EMBL" id="BFAA01019705">
    <property type="protein sequence ID" value="GCB82682.1"/>
    <property type="molecule type" value="Genomic_DNA"/>
</dbReference>
<evidence type="ECO:0000259" key="1">
    <source>
        <dbReference type="PROSITE" id="PS50004"/>
    </source>
</evidence>
<name>A0A401QBF6_SCYTO</name>
<gene>
    <name evidence="2" type="ORF">scyTo_0021679</name>
</gene>
<dbReference type="CDD" id="cd04047">
    <property type="entry name" value="C2B_Copine"/>
    <property type="match status" value="1"/>
</dbReference>
<feature type="non-terminal residue" evidence="2">
    <location>
        <position position="1"/>
    </location>
</feature>
<dbReference type="InterPro" id="IPR037768">
    <property type="entry name" value="C2B_Copine"/>
</dbReference>
<keyword evidence="3" id="KW-1185">Reference proteome</keyword>
<evidence type="ECO:0000313" key="3">
    <source>
        <dbReference type="Proteomes" id="UP000288216"/>
    </source>
</evidence>
<feature type="domain" description="C2" evidence="1">
    <location>
        <begin position="1"/>
        <end position="65"/>
    </location>
</feature>
<dbReference type="SUPFAM" id="SSF49562">
    <property type="entry name" value="C2 domain (Calcium/lipid-binding domain, CaLB)"/>
    <property type="match status" value="1"/>
</dbReference>
<dbReference type="InterPro" id="IPR000008">
    <property type="entry name" value="C2_dom"/>
</dbReference>
<dbReference type="Gene3D" id="2.60.40.150">
    <property type="entry name" value="C2 domain"/>
    <property type="match status" value="1"/>
</dbReference>
<evidence type="ECO:0000313" key="2">
    <source>
        <dbReference type="EMBL" id="GCB82682.1"/>
    </source>
</evidence>
<dbReference type="Pfam" id="PF00168">
    <property type="entry name" value="C2"/>
    <property type="match status" value="1"/>
</dbReference>
<proteinExistence type="predicted"/>
<dbReference type="Proteomes" id="UP000288216">
    <property type="component" value="Unassembled WGS sequence"/>
</dbReference>
<protein>
    <recommendedName>
        <fullName evidence="1">C2 domain-containing protein</fullName>
    </recommendedName>
</protein>